<evidence type="ECO:0000259" key="7">
    <source>
        <dbReference type="PROSITE" id="PS50011"/>
    </source>
</evidence>
<dbReference type="Gene3D" id="2.60.200.20">
    <property type="match status" value="1"/>
</dbReference>
<dbReference type="CDD" id="cd14014">
    <property type="entry name" value="STKc_PknB_like"/>
    <property type="match status" value="1"/>
</dbReference>
<keyword evidence="8" id="KW-0723">Serine/threonine-protein kinase</keyword>
<dbReference type="SUPFAM" id="SSF56112">
    <property type="entry name" value="Protein kinase-like (PK-like)"/>
    <property type="match status" value="1"/>
</dbReference>
<dbReference type="InterPro" id="IPR011009">
    <property type="entry name" value="Kinase-like_dom_sf"/>
</dbReference>
<keyword evidence="1" id="KW-0808">Transferase</keyword>
<reference evidence="8" key="1">
    <citation type="submission" date="2009-01" db="EMBL/GenBank/DDBJ databases">
        <title>Complete sequence of chromosome Cyanothece sp. PCC 7425.</title>
        <authorList>
            <consortium name="US DOE Joint Genome Institute"/>
            <person name="Lucas S."/>
            <person name="Copeland A."/>
            <person name="Lapidus A."/>
            <person name="Glavina del Rio T."/>
            <person name="Dalin E."/>
            <person name="Tice H."/>
            <person name="Bruce D."/>
            <person name="Goodwin L."/>
            <person name="Pitluck S."/>
            <person name="Sims D."/>
            <person name="Meineke L."/>
            <person name="Brettin T."/>
            <person name="Detter J.C."/>
            <person name="Han C."/>
            <person name="Larimer F."/>
            <person name="Land M."/>
            <person name="Hauser L."/>
            <person name="Kyrpides N."/>
            <person name="Ovchinnikova G."/>
            <person name="Liberton M."/>
            <person name="Stoeckel J."/>
            <person name="Banerjee A."/>
            <person name="Singh A."/>
            <person name="Page L."/>
            <person name="Sato H."/>
            <person name="Zhao L."/>
            <person name="Sherman L."/>
            <person name="Pakrasi H."/>
            <person name="Richardson P."/>
        </authorList>
    </citation>
    <scope>NUCLEOTIDE SEQUENCE</scope>
    <source>
        <strain evidence="8">PCC 7425</strain>
    </source>
</reference>
<evidence type="ECO:0000256" key="5">
    <source>
        <dbReference type="SAM" id="MobiDB-lite"/>
    </source>
</evidence>
<dbReference type="SMART" id="SM00240">
    <property type="entry name" value="FHA"/>
    <property type="match status" value="1"/>
</dbReference>
<gene>
    <name evidence="8" type="ordered locus">Cyan7425_2707</name>
</gene>
<dbReference type="Gene3D" id="3.30.200.20">
    <property type="entry name" value="Phosphorylase Kinase, domain 1"/>
    <property type="match status" value="1"/>
</dbReference>
<feature type="domain" description="Protein kinase" evidence="7">
    <location>
        <begin position="198"/>
        <end position="455"/>
    </location>
</feature>
<dbReference type="Gene3D" id="1.10.510.10">
    <property type="entry name" value="Transferase(Phosphotransferase) domain 1"/>
    <property type="match status" value="1"/>
</dbReference>
<dbReference type="InterPro" id="IPR000719">
    <property type="entry name" value="Prot_kinase_dom"/>
</dbReference>
<dbReference type="SUPFAM" id="SSF49879">
    <property type="entry name" value="SMAD/FHA domain"/>
    <property type="match status" value="1"/>
</dbReference>
<dbReference type="eggNOG" id="COG1716">
    <property type="taxonomic scope" value="Bacteria"/>
</dbReference>
<evidence type="ECO:0000256" key="4">
    <source>
        <dbReference type="ARBA" id="ARBA00022840"/>
    </source>
</evidence>
<organism evidence="8">
    <name type="scientific">Cyanothece sp. (strain PCC 7425 / ATCC 29141)</name>
    <dbReference type="NCBI Taxonomy" id="395961"/>
    <lineage>
        <taxon>Bacteria</taxon>
        <taxon>Bacillati</taxon>
        <taxon>Cyanobacteriota</taxon>
        <taxon>Cyanophyceae</taxon>
        <taxon>Gomontiellales</taxon>
        <taxon>Cyanothecaceae</taxon>
        <taxon>Cyanothece</taxon>
    </lineage>
</organism>
<feature type="region of interest" description="Disordered" evidence="5">
    <location>
        <begin position="100"/>
        <end position="147"/>
    </location>
</feature>
<dbReference type="eggNOG" id="COG0515">
    <property type="taxonomic scope" value="Bacteria"/>
</dbReference>
<feature type="domain" description="FHA" evidence="6">
    <location>
        <begin position="26"/>
        <end position="74"/>
    </location>
</feature>
<dbReference type="KEGG" id="cyn:Cyan7425_2707"/>
<evidence type="ECO:0000256" key="3">
    <source>
        <dbReference type="ARBA" id="ARBA00022777"/>
    </source>
</evidence>
<keyword evidence="4" id="KW-0067">ATP-binding</keyword>
<evidence type="ECO:0000256" key="2">
    <source>
        <dbReference type="ARBA" id="ARBA00022741"/>
    </source>
</evidence>
<dbReference type="Pfam" id="PF00069">
    <property type="entry name" value="Pkinase"/>
    <property type="match status" value="1"/>
</dbReference>
<dbReference type="AlphaFoldDB" id="B8HJV1"/>
<dbReference type="CDD" id="cd00060">
    <property type="entry name" value="FHA"/>
    <property type="match status" value="1"/>
</dbReference>
<dbReference type="PROSITE" id="PS50006">
    <property type="entry name" value="FHA_DOMAIN"/>
    <property type="match status" value="1"/>
</dbReference>
<protein>
    <submittedName>
        <fullName evidence="8">Serine/threonine protein kinase with FHA domain protein</fullName>
    </submittedName>
</protein>
<keyword evidence="3 8" id="KW-0418">Kinase</keyword>
<evidence type="ECO:0000313" key="8">
    <source>
        <dbReference type="EMBL" id="ACL45054.1"/>
    </source>
</evidence>
<dbReference type="Pfam" id="PF00498">
    <property type="entry name" value="FHA"/>
    <property type="match status" value="1"/>
</dbReference>
<dbReference type="SMART" id="SM00220">
    <property type="entry name" value="S_TKc"/>
    <property type="match status" value="1"/>
</dbReference>
<dbReference type="InterPro" id="IPR000253">
    <property type="entry name" value="FHA_dom"/>
</dbReference>
<evidence type="ECO:0000256" key="1">
    <source>
        <dbReference type="ARBA" id="ARBA00022679"/>
    </source>
</evidence>
<dbReference type="PROSITE" id="PS50011">
    <property type="entry name" value="PROTEIN_KINASE_DOM"/>
    <property type="match status" value="1"/>
</dbReference>
<dbReference type="STRING" id="395961.Cyan7425_2707"/>
<name>B8HJV1_CYAP4</name>
<dbReference type="HOGENOM" id="CLU_637370_0_0_3"/>
<dbReference type="InterPro" id="IPR008984">
    <property type="entry name" value="SMAD_FHA_dom_sf"/>
</dbReference>
<dbReference type="PANTHER" id="PTHR43289">
    <property type="entry name" value="MITOGEN-ACTIVATED PROTEIN KINASE KINASE KINASE 20-RELATED"/>
    <property type="match status" value="1"/>
</dbReference>
<dbReference type="EMBL" id="CP001344">
    <property type="protein sequence ID" value="ACL45054.1"/>
    <property type="molecule type" value="Genomic_DNA"/>
</dbReference>
<feature type="compositionally biased region" description="Acidic residues" evidence="5">
    <location>
        <begin position="134"/>
        <end position="147"/>
    </location>
</feature>
<accession>B8HJV1</accession>
<dbReference type="GO" id="GO:0004674">
    <property type="term" value="F:protein serine/threonine kinase activity"/>
    <property type="evidence" value="ECO:0007669"/>
    <property type="project" value="UniProtKB-KW"/>
</dbReference>
<dbReference type="GO" id="GO:0005524">
    <property type="term" value="F:ATP binding"/>
    <property type="evidence" value="ECO:0007669"/>
    <property type="project" value="UniProtKB-KW"/>
</dbReference>
<dbReference type="PANTHER" id="PTHR43289:SF34">
    <property type="entry name" value="SERINE_THREONINE-PROTEIN KINASE YBDM-RELATED"/>
    <property type="match status" value="1"/>
</dbReference>
<evidence type="ECO:0000259" key="6">
    <source>
        <dbReference type="PROSITE" id="PS50006"/>
    </source>
</evidence>
<sequence>MITLTLLHPVQSTPVQSWTFNHEAAIRIGRAEDNHVVLYSAVVSRHHVELRRSGSLWEVVNLGTNGTYLDGKRIHQAPLTDGGIIRLARSGPNLHVRINFNDLAAPPPGLSATDTITEGSARETEDSPQSGKEDQEEDEEEDEEEEDRLFYVRAPSPLPWQLSPDPLGTTLLSCAEANHSNHPHHGSELFCADCGQPLQVWKKLGNYQILKPLEGSSHSYLGWREGSTLVLKTLPPEGLDHPQLKSLFQQQICVLCQLNHPGLPRVLEGFSIAGQPFLVMEAIYGPTLKQEVALRGALPQPEAISTLLPVCDTLAYLHQHDPPIIHQDIKPSNLIRPTFTQRHSPVVLVGLGNVTLLTSEAGTMLSNEGYQAPEQQAGQPIPASDVYSLGTSLVYLLTGEEPHRFYHWGAEDYRLDVEEIPGLSPQMRELIHTLTAPQPQDRYASALEVAEHLRQLN</sequence>
<proteinExistence type="predicted"/>
<keyword evidence="2" id="KW-0547">Nucleotide-binding</keyword>
<dbReference type="OrthoDB" id="514712at2"/>